<dbReference type="CDD" id="cd14019">
    <property type="entry name" value="STKc_Cdc7"/>
    <property type="match status" value="1"/>
</dbReference>
<comment type="caution">
    <text evidence="10">The sequence shown here is derived from an EMBL/GenBank/DDBJ whole genome shotgun (WGS) entry which is preliminary data.</text>
</comment>
<evidence type="ECO:0000256" key="5">
    <source>
        <dbReference type="ARBA" id="ARBA00022777"/>
    </source>
</evidence>
<gene>
    <name evidence="10" type="ORF">EW145_g3566</name>
</gene>
<evidence type="ECO:0000256" key="3">
    <source>
        <dbReference type="ARBA" id="ARBA00022679"/>
    </source>
</evidence>
<evidence type="ECO:0000259" key="9">
    <source>
        <dbReference type="PROSITE" id="PS50011"/>
    </source>
</evidence>
<keyword evidence="2" id="KW-0723">Serine/threonine-protein kinase</keyword>
<keyword evidence="7" id="KW-0175">Coiled coil</keyword>
<dbReference type="InterPro" id="IPR008271">
    <property type="entry name" value="Ser/Thr_kinase_AS"/>
</dbReference>
<dbReference type="OrthoDB" id="10020333at2759"/>
<dbReference type="EC" id="2.7.11.1" evidence="1"/>
<keyword evidence="6" id="KW-0067">ATP-binding</keyword>
<dbReference type="GO" id="GO:0044773">
    <property type="term" value="P:mitotic DNA damage checkpoint signaling"/>
    <property type="evidence" value="ECO:0007669"/>
    <property type="project" value="TreeGrafter"/>
</dbReference>
<dbReference type="PROSITE" id="PS50011">
    <property type="entry name" value="PROTEIN_KINASE_DOM"/>
    <property type="match status" value="1"/>
</dbReference>
<reference evidence="10 11" key="1">
    <citation type="submission" date="2019-02" db="EMBL/GenBank/DDBJ databases">
        <title>Genome sequencing of the rare red list fungi Phellinidium pouzarii.</title>
        <authorList>
            <person name="Buettner E."/>
            <person name="Kellner H."/>
        </authorList>
    </citation>
    <scope>NUCLEOTIDE SEQUENCE [LARGE SCALE GENOMIC DNA]</scope>
    <source>
        <strain evidence="10 11">DSM 108285</strain>
    </source>
</reference>
<keyword evidence="5" id="KW-0418">Kinase</keyword>
<dbReference type="Gene3D" id="3.30.200.20">
    <property type="entry name" value="Phosphorylase Kinase, domain 1"/>
    <property type="match status" value="1"/>
</dbReference>
<accession>A0A4S4L6Y3</accession>
<dbReference type="Gene3D" id="1.10.510.10">
    <property type="entry name" value="Transferase(Phosphotransferase) domain 1"/>
    <property type="match status" value="1"/>
</dbReference>
<feature type="coiled-coil region" evidence="7">
    <location>
        <begin position="161"/>
        <end position="188"/>
    </location>
</feature>
<feature type="region of interest" description="Disordered" evidence="8">
    <location>
        <begin position="1"/>
        <end position="24"/>
    </location>
</feature>
<dbReference type="EMBL" id="SGPK01000156">
    <property type="protein sequence ID" value="THH07179.1"/>
    <property type="molecule type" value="Genomic_DNA"/>
</dbReference>
<sequence length="639" mass="71670">MAAHVIFSQHSSNPLEVPTSDPQNARYRREIERMHQRRFDGNADNISSDDPLAGYQVNEELKGYQTHLSTLFPEMRSIVKLKDTPTRAQELSPQRTFVEPPIYSSDDELEIVPSDHAEIMEIQPVVTDGAEVPEAALPDPDIEFEDSEDEDVETDEELSILLKTPEEREEIEEEIADLEDAVPQLTEDYKIVDRLGTGTFSSVYKAIDLGYETKWHNGAWHGNHPPESSAHYLSVLAPPGAKVFVAIKRIYVTSNPERIRNEIVILEDCRGCRHVSQLITAFRHRDQVVAVMPYHRNDDFRDIFKTLPMAGIKSYFRCLLRALRDIHSRGIIHRDVKPANFLFDARTQVGTLCDFGLACIFDRPHPKANRAGTRGFRAPEVLLKCSVDQVAAIDIWSTGMILLFFLTGKFPLFQSNDDIEALMEIAAIIGKRRMECAATLHSRTFATNVPSITRDGMSWREFVERNNHDALHLSSPASSPTSPSASPCTSPQPSTLSPSKEEYFHDLELAFDFLEKLLLPESIHRITARDALYHPFLAEAKTTNANAGNSADADLGDDAFFPHPIGDGRCGKYHFLDEVTEEHSVHVMGPGGMNVRVLQAGQGIPIGNRPCEFHKNMAEFQDTPKDDVSVESGQETNAE</sequence>
<evidence type="ECO:0000256" key="4">
    <source>
        <dbReference type="ARBA" id="ARBA00022741"/>
    </source>
</evidence>
<dbReference type="GO" id="GO:0004674">
    <property type="term" value="F:protein serine/threonine kinase activity"/>
    <property type="evidence" value="ECO:0007669"/>
    <property type="project" value="UniProtKB-KW"/>
</dbReference>
<dbReference type="InterPro" id="IPR000719">
    <property type="entry name" value="Prot_kinase_dom"/>
</dbReference>
<feature type="compositionally biased region" description="Low complexity" evidence="8">
    <location>
        <begin position="474"/>
        <end position="495"/>
    </location>
</feature>
<dbReference type="SUPFAM" id="SSF56112">
    <property type="entry name" value="Protein kinase-like (PK-like)"/>
    <property type="match status" value="1"/>
</dbReference>
<evidence type="ECO:0000256" key="7">
    <source>
        <dbReference type="SAM" id="Coils"/>
    </source>
</evidence>
<dbReference type="GO" id="GO:0005524">
    <property type="term" value="F:ATP binding"/>
    <property type="evidence" value="ECO:0007669"/>
    <property type="project" value="UniProtKB-KW"/>
</dbReference>
<evidence type="ECO:0000256" key="8">
    <source>
        <dbReference type="SAM" id="MobiDB-lite"/>
    </source>
</evidence>
<dbReference type="PROSITE" id="PS00108">
    <property type="entry name" value="PROTEIN_KINASE_ST"/>
    <property type="match status" value="1"/>
</dbReference>
<dbReference type="AlphaFoldDB" id="A0A4S4L6Y3"/>
<evidence type="ECO:0000313" key="11">
    <source>
        <dbReference type="Proteomes" id="UP000308199"/>
    </source>
</evidence>
<feature type="region of interest" description="Disordered" evidence="8">
    <location>
        <begin position="471"/>
        <end position="499"/>
    </location>
</feature>
<evidence type="ECO:0000256" key="1">
    <source>
        <dbReference type="ARBA" id="ARBA00012513"/>
    </source>
</evidence>
<organism evidence="10 11">
    <name type="scientific">Phellinidium pouzarii</name>
    <dbReference type="NCBI Taxonomy" id="167371"/>
    <lineage>
        <taxon>Eukaryota</taxon>
        <taxon>Fungi</taxon>
        <taxon>Dikarya</taxon>
        <taxon>Basidiomycota</taxon>
        <taxon>Agaricomycotina</taxon>
        <taxon>Agaricomycetes</taxon>
        <taxon>Hymenochaetales</taxon>
        <taxon>Hymenochaetaceae</taxon>
        <taxon>Phellinidium</taxon>
    </lineage>
</organism>
<keyword evidence="3" id="KW-0808">Transferase</keyword>
<keyword evidence="11" id="KW-1185">Reference proteome</keyword>
<dbReference type="Pfam" id="PF00069">
    <property type="entry name" value="Pkinase"/>
    <property type="match status" value="1"/>
</dbReference>
<evidence type="ECO:0000256" key="6">
    <source>
        <dbReference type="ARBA" id="ARBA00022840"/>
    </source>
</evidence>
<dbReference type="GO" id="GO:0005634">
    <property type="term" value="C:nucleus"/>
    <property type="evidence" value="ECO:0007669"/>
    <property type="project" value="TreeGrafter"/>
</dbReference>
<dbReference type="PANTHER" id="PTHR44167:SF23">
    <property type="entry name" value="CDC7 KINASE, ISOFORM A-RELATED"/>
    <property type="match status" value="1"/>
</dbReference>
<feature type="domain" description="Protein kinase" evidence="9">
    <location>
        <begin position="189"/>
        <end position="537"/>
    </location>
</feature>
<proteinExistence type="predicted"/>
<keyword evidence="4" id="KW-0547">Nucleotide-binding</keyword>
<protein>
    <recommendedName>
        <fullName evidence="1">non-specific serine/threonine protein kinase</fullName>
        <ecNumber evidence="1">2.7.11.1</ecNumber>
    </recommendedName>
</protein>
<dbReference type="PANTHER" id="PTHR44167">
    <property type="entry name" value="OVARIAN-SPECIFIC SERINE/THREONINE-PROTEIN KINASE LOK-RELATED"/>
    <property type="match status" value="1"/>
</dbReference>
<evidence type="ECO:0000256" key="2">
    <source>
        <dbReference type="ARBA" id="ARBA00022527"/>
    </source>
</evidence>
<dbReference type="Proteomes" id="UP000308199">
    <property type="component" value="Unassembled WGS sequence"/>
</dbReference>
<dbReference type="InterPro" id="IPR011009">
    <property type="entry name" value="Kinase-like_dom_sf"/>
</dbReference>
<dbReference type="SMART" id="SM00220">
    <property type="entry name" value="S_TKc"/>
    <property type="match status" value="1"/>
</dbReference>
<name>A0A4S4L6Y3_9AGAM</name>
<evidence type="ECO:0000313" key="10">
    <source>
        <dbReference type="EMBL" id="THH07179.1"/>
    </source>
</evidence>